<comment type="subcellular location">
    <subcellularLocation>
        <location evidence="1">Nucleus</location>
    </subcellularLocation>
</comment>
<evidence type="ECO:0000256" key="8">
    <source>
        <dbReference type="ARBA" id="ARBA00023242"/>
    </source>
</evidence>
<evidence type="ECO:0000256" key="5">
    <source>
        <dbReference type="ARBA" id="ARBA00023125"/>
    </source>
</evidence>
<dbReference type="EMBL" id="OZ019903">
    <property type="protein sequence ID" value="CAK9197367.1"/>
    <property type="molecule type" value="Genomic_DNA"/>
</dbReference>
<dbReference type="SUPFAM" id="SSF46689">
    <property type="entry name" value="Homeodomain-like"/>
    <property type="match status" value="1"/>
</dbReference>
<evidence type="ECO:0000256" key="7">
    <source>
        <dbReference type="ARBA" id="ARBA00023163"/>
    </source>
</evidence>
<keyword evidence="12" id="KW-1185">Reference proteome</keyword>
<dbReference type="Proteomes" id="UP001497512">
    <property type="component" value="Chromosome 11"/>
</dbReference>
<feature type="non-terminal residue" evidence="11">
    <location>
        <position position="1"/>
    </location>
</feature>
<dbReference type="PROSITE" id="PS51523">
    <property type="entry name" value="ZF_HD_DIMER"/>
    <property type="match status" value="1"/>
</dbReference>
<evidence type="ECO:0000256" key="9">
    <source>
        <dbReference type="SAM" id="MobiDB-lite"/>
    </source>
</evidence>
<feature type="domain" description="ZF-HD dimerization-type" evidence="10">
    <location>
        <begin position="27"/>
        <end position="76"/>
    </location>
</feature>
<evidence type="ECO:0000256" key="3">
    <source>
        <dbReference type="ARBA" id="ARBA00022833"/>
    </source>
</evidence>
<evidence type="ECO:0000313" key="11">
    <source>
        <dbReference type="EMBL" id="CAK9197367.1"/>
    </source>
</evidence>
<proteinExistence type="predicted"/>
<protein>
    <recommendedName>
        <fullName evidence="10">ZF-HD dimerization-type domain-containing protein</fullName>
    </recommendedName>
</protein>
<keyword evidence="6" id="KW-0371">Homeobox</keyword>
<dbReference type="InterPro" id="IPR006456">
    <property type="entry name" value="ZF_HD_homeobox_Cys/His_dimer"/>
</dbReference>
<feature type="compositionally biased region" description="Gly residues" evidence="9">
    <location>
        <begin position="1"/>
        <end position="15"/>
    </location>
</feature>
<dbReference type="Gene3D" id="1.10.10.60">
    <property type="entry name" value="Homeodomain-like"/>
    <property type="match status" value="1"/>
</dbReference>
<dbReference type="NCBIfam" id="TIGR01566">
    <property type="entry name" value="ZF_HD_prot_N"/>
    <property type="match status" value="1"/>
</dbReference>
<dbReference type="PANTHER" id="PTHR31948:SF140">
    <property type="entry name" value="ZINC-FINGER HOMEODOMAIN PROTEIN 2"/>
    <property type="match status" value="1"/>
</dbReference>
<gene>
    <name evidence="11" type="ORF">CSSPTR1EN2_LOCUS3939</name>
</gene>
<evidence type="ECO:0000256" key="6">
    <source>
        <dbReference type="ARBA" id="ARBA00023155"/>
    </source>
</evidence>
<keyword evidence="8" id="KW-0539">Nucleus</keyword>
<feature type="region of interest" description="Disordered" evidence="9">
    <location>
        <begin position="1"/>
        <end position="24"/>
    </location>
</feature>
<keyword evidence="2" id="KW-0479">Metal-binding</keyword>
<dbReference type="Pfam" id="PF04770">
    <property type="entry name" value="ZF-HD_dimer"/>
    <property type="match status" value="1"/>
</dbReference>
<accession>A0ABP0TIC7</accession>
<organism evidence="11 12">
    <name type="scientific">Sphagnum troendelagicum</name>
    <dbReference type="NCBI Taxonomy" id="128251"/>
    <lineage>
        <taxon>Eukaryota</taxon>
        <taxon>Viridiplantae</taxon>
        <taxon>Streptophyta</taxon>
        <taxon>Embryophyta</taxon>
        <taxon>Bryophyta</taxon>
        <taxon>Sphagnophytina</taxon>
        <taxon>Sphagnopsida</taxon>
        <taxon>Sphagnales</taxon>
        <taxon>Sphagnaceae</taxon>
        <taxon>Sphagnum</taxon>
    </lineage>
</organism>
<keyword evidence="4" id="KW-0805">Transcription regulation</keyword>
<feature type="region of interest" description="Disordered" evidence="9">
    <location>
        <begin position="151"/>
        <end position="173"/>
    </location>
</feature>
<dbReference type="NCBIfam" id="TIGR01565">
    <property type="entry name" value="homeo_ZF_HD"/>
    <property type="match status" value="1"/>
</dbReference>
<feature type="compositionally biased region" description="Gly residues" evidence="9">
    <location>
        <begin position="159"/>
        <end position="168"/>
    </location>
</feature>
<evidence type="ECO:0000256" key="2">
    <source>
        <dbReference type="ARBA" id="ARBA00022723"/>
    </source>
</evidence>
<evidence type="ECO:0000256" key="1">
    <source>
        <dbReference type="ARBA" id="ARBA00004123"/>
    </source>
</evidence>
<name>A0ABP0TIC7_9BRYO</name>
<dbReference type="InterPro" id="IPR006455">
    <property type="entry name" value="Homeodomain_ZF_HD"/>
</dbReference>
<dbReference type="PANTHER" id="PTHR31948">
    <property type="entry name" value="ZINC-FINGER HOMEODOMAIN PROTEIN 2"/>
    <property type="match status" value="1"/>
</dbReference>
<evidence type="ECO:0000256" key="4">
    <source>
        <dbReference type="ARBA" id="ARBA00023015"/>
    </source>
</evidence>
<reference evidence="11" key="1">
    <citation type="submission" date="2024-02" db="EMBL/GenBank/DDBJ databases">
        <authorList>
            <consortium name="ELIXIR-Norway"/>
            <consortium name="Elixir Norway"/>
        </authorList>
    </citation>
    <scope>NUCLEOTIDE SEQUENCE</scope>
</reference>
<evidence type="ECO:0000259" key="10">
    <source>
        <dbReference type="PROSITE" id="PS51523"/>
    </source>
</evidence>
<evidence type="ECO:0000313" key="12">
    <source>
        <dbReference type="Proteomes" id="UP001497512"/>
    </source>
</evidence>
<sequence length="237" mass="24981">GTKLLGGRGGGGGGGGRREATATTTRYRECQKNHAASLGNHALDGCGEFMPSGEEGSADALKCAACGCHRNFHRREVEGENLVCSDCYKFKDSKKRAASFAQAAGGFAQGTPVSAAGTVAPGMGYPTSVTQYHQHGKPIAPIGLMALSTGAADSDENEGGGNIGGGGSSPSTIKKRFRTKFSTEQKDEMCNFAEKLGWKMQKHDEAAVQEFCANVGVKRHVLKVWMHNNKHTMAKKA</sequence>
<keyword evidence="7" id="KW-0804">Transcription</keyword>
<keyword evidence="5" id="KW-0238">DNA-binding</keyword>
<dbReference type="InterPro" id="IPR009057">
    <property type="entry name" value="Homeodomain-like_sf"/>
</dbReference>
<keyword evidence="3" id="KW-0862">Zinc</keyword>